<dbReference type="AlphaFoldDB" id="N6VSN2"/>
<keyword evidence="3" id="KW-1185">Reference proteome</keyword>
<dbReference type="EMBL" id="APMM01000023">
    <property type="protein sequence ID" value="ENN96191.1"/>
    <property type="molecule type" value="Genomic_DNA"/>
</dbReference>
<dbReference type="Gene3D" id="1.20.1290.10">
    <property type="entry name" value="AhpD-like"/>
    <property type="match status" value="1"/>
</dbReference>
<organism evidence="2 3">
    <name type="scientific">Methanocaldococcus villosus KIN24-T80</name>
    <dbReference type="NCBI Taxonomy" id="1069083"/>
    <lineage>
        <taxon>Archaea</taxon>
        <taxon>Methanobacteriati</taxon>
        <taxon>Methanobacteriota</taxon>
        <taxon>Methanomada group</taxon>
        <taxon>Methanococci</taxon>
        <taxon>Methanococcales</taxon>
        <taxon>Methanocaldococcaceae</taxon>
        <taxon>Methanocaldococcus</taxon>
    </lineage>
</organism>
<dbReference type="InterPro" id="IPR003779">
    <property type="entry name" value="CMD-like"/>
</dbReference>
<dbReference type="RefSeq" id="WP_004591234.1">
    <property type="nucleotide sequence ID" value="NZ_APMM01000023.1"/>
</dbReference>
<evidence type="ECO:0000313" key="3">
    <source>
        <dbReference type="Proteomes" id="UP000053695"/>
    </source>
</evidence>
<dbReference type="STRING" id="1069083.GCA_000371805_01394"/>
<comment type="caution">
    <text evidence="2">The sequence shown here is derived from an EMBL/GenBank/DDBJ whole genome shotgun (WGS) entry which is preliminary data.</text>
</comment>
<proteinExistence type="predicted"/>
<accession>N6VSN2</accession>
<feature type="domain" description="Carboxymuconolactone decarboxylase-like" evidence="1">
    <location>
        <begin position="19"/>
        <end position="102"/>
    </location>
</feature>
<evidence type="ECO:0000313" key="2">
    <source>
        <dbReference type="EMBL" id="ENN96191.1"/>
    </source>
</evidence>
<dbReference type="PANTHER" id="PTHR33930">
    <property type="entry name" value="ALKYL HYDROPEROXIDE REDUCTASE AHPD"/>
    <property type="match status" value="1"/>
</dbReference>
<dbReference type="OrthoDB" id="73788at2157"/>
<dbReference type="Proteomes" id="UP000053695">
    <property type="component" value="Unassembled WGS sequence"/>
</dbReference>
<dbReference type="PATRIC" id="fig|1069083.5.peg.691"/>
<dbReference type="Pfam" id="PF02627">
    <property type="entry name" value="CMD"/>
    <property type="match status" value="1"/>
</dbReference>
<evidence type="ECO:0000259" key="1">
    <source>
        <dbReference type="Pfam" id="PF02627"/>
    </source>
</evidence>
<dbReference type="GO" id="GO:0051920">
    <property type="term" value="F:peroxiredoxin activity"/>
    <property type="evidence" value="ECO:0007669"/>
    <property type="project" value="InterPro"/>
</dbReference>
<reference evidence="2 3" key="1">
    <citation type="journal article" date="2013" name="Genome Announc.">
        <title>Draft Genome Sequence of a Highly Flagellated, Fast-Swimming Archaeon, Methanocaldococcus villosus Strain KIN24-T80 (DSM 22612).</title>
        <authorList>
            <person name="Thennarasu S."/>
            <person name="Polireddy D."/>
            <person name="Antony A."/>
            <person name="Yada M.R."/>
            <person name="Algarawi S."/>
            <person name="Sivakumar N."/>
        </authorList>
    </citation>
    <scope>NUCLEOTIDE SEQUENCE [LARGE SCALE GENOMIC DNA]</scope>
    <source>
        <strain evidence="2 3">KIN24-T80</strain>
    </source>
</reference>
<sequence length="108" mass="12180">MKGVFYADSLKFLLEEDKELFEVIKELNEKVYTGKVLDYKTLKIIAIAIAAAKGDEKALKKQIVSGMKELNITKDEVIDALRVVLLTTGMPNFMKGMRVLKEVLEGKE</sequence>
<protein>
    <submittedName>
        <fullName evidence="2">Carboxymuconolactone decarboxylase</fullName>
    </submittedName>
</protein>
<dbReference type="PANTHER" id="PTHR33930:SF2">
    <property type="entry name" value="BLR3452 PROTEIN"/>
    <property type="match status" value="1"/>
</dbReference>
<dbReference type="InterPro" id="IPR029032">
    <property type="entry name" value="AhpD-like"/>
</dbReference>
<dbReference type="SUPFAM" id="SSF69118">
    <property type="entry name" value="AhpD-like"/>
    <property type="match status" value="1"/>
</dbReference>
<gene>
    <name evidence="2" type="ORF">J422_03543</name>
</gene>
<name>N6VSN2_9EURY</name>